<keyword evidence="5" id="KW-1003">Cell membrane</keyword>
<keyword evidence="8 12" id="KW-1133">Transmembrane helix</keyword>
<feature type="transmembrane region" description="Helical" evidence="12">
    <location>
        <begin position="81"/>
        <end position="101"/>
    </location>
</feature>
<comment type="similarity">
    <text evidence="2">Belongs to the UppP family.</text>
</comment>
<proteinExistence type="inferred from homology"/>
<evidence type="ECO:0000256" key="8">
    <source>
        <dbReference type="ARBA" id="ARBA00022989"/>
    </source>
</evidence>
<comment type="subcellular location">
    <subcellularLocation>
        <location evidence="1">Cell membrane</location>
        <topology evidence="1">Multi-pass membrane protein</topology>
    </subcellularLocation>
</comment>
<feature type="transmembrane region" description="Helical" evidence="12">
    <location>
        <begin position="41"/>
        <end position="61"/>
    </location>
</feature>
<keyword evidence="6 12" id="KW-0812">Transmembrane</keyword>
<dbReference type="PANTHER" id="PTHR30622:SF4">
    <property type="entry name" value="UNDECAPRENYL-DIPHOSPHATASE"/>
    <property type="match status" value="1"/>
</dbReference>
<dbReference type="GO" id="GO:0005886">
    <property type="term" value="C:plasma membrane"/>
    <property type="evidence" value="ECO:0007669"/>
    <property type="project" value="UniProtKB-SubCell"/>
</dbReference>
<dbReference type="PANTHER" id="PTHR30622">
    <property type="entry name" value="UNDECAPRENYL-DIPHOSPHATASE"/>
    <property type="match status" value="1"/>
</dbReference>
<evidence type="ECO:0000256" key="1">
    <source>
        <dbReference type="ARBA" id="ARBA00004651"/>
    </source>
</evidence>
<evidence type="ECO:0000256" key="3">
    <source>
        <dbReference type="ARBA" id="ARBA00012374"/>
    </source>
</evidence>
<accession>A0A382T8S6</accession>
<dbReference type="GO" id="GO:0050380">
    <property type="term" value="F:undecaprenyl-diphosphatase activity"/>
    <property type="evidence" value="ECO:0007669"/>
    <property type="project" value="UniProtKB-EC"/>
</dbReference>
<name>A0A382T8S6_9ZZZZ</name>
<gene>
    <name evidence="13" type="ORF">METZ01_LOCUS370751</name>
</gene>
<dbReference type="Pfam" id="PF02673">
    <property type="entry name" value="BacA"/>
    <property type="match status" value="1"/>
</dbReference>
<dbReference type="EC" id="3.6.1.27" evidence="3"/>
<keyword evidence="7" id="KW-0378">Hydrolase</keyword>
<evidence type="ECO:0000256" key="4">
    <source>
        <dbReference type="ARBA" id="ARBA00021581"/>
    </source>
</evidence>
<comment type="catalytic activity">
    <reaction evidence="11">
        <text>di-trans,octa-cis-undecaprenyl diphosphate + H2O = di-trans,octa-cis-undecaprenyl phosphate + phosphate + H(+)</text>
        <dbReference type="Rhea" id="RHEA:28094"/>
        <dbReference type="ChEBI" id="CHEBI:15377"/>
        <dbReference type="ChEBI" id="CHEBI:15378"/>
        <dbReference type="ChEBI" id="CHEBI:43474"/>
        <dbReference type="ChEBI" id="CHEBI:58405"/>
        <dbReference type="ChEBI" id="CHEBI:60392"/>
        <dbReference type="EC" id="3.6.1.27"/>
    </reaction>
</comment>
<evidence type="ECO:0000256" key="12">
    <source>
        <dbReference type="SAM" id="Phobius"/>
    </source>
</evidence>
<sequence>MDYSQIILLGIIQGLTEFLPISSSGHLILIPSIFSFEDQGLAMDAILHLGTLLAIVIYFRTDLTKLLLGLFNRDNDPNYHRLAWHIIWASFPAGIVGLIWGDMIEQELRNHSFVAWNLLFWSFVFLGGERHSASLKTKISDINRMTLGHVLFIGCAQAFALLPGTSRSGITITGGLLASLSQT</sequence>
<dbReference type="AlphaFoldDB" id="A0A382T8S6"/>
<keyword evidence="9 12" id="KW-0472">Membrane</keyword>
<evidence type="ECO:0000256" key="7">
    <source>
        <dbReference type="ARBA" id="ARBA00022801"/>
    </source>
</evidence>
<evidence type="ECO:0000256" key="5">
    <source>
        <dbReference type="ARBA" id="ARBA00022475"/>
    </source>
</evidence>
<evidence type="ECO:0000256" key="2">
    <source>
        <dbReference type="ARBA" id="ARBA00010621"/>
    </source>
</evidence>
<evidence type="ECO:0000256" key="6">
    <source>
        <dbReference type="ARBA" id="ARBA00022692"/>
    </source>
</evidence>
<organism evidence="13">
    <name type="scientific">marine metagenome</name>
    <dbReference type="NCBI Taxonomy" id="408172"/>
    <lineage>
        <taxon>unclassified sequences</taxon>
        <taxon>metagenomes</taxon>
        <taxon>ecological metagenomes</taxon>
    </lineage>
</organism>
<feature type="transmembrane region" description="Helical" evidence="12">
    <location>
        <begin position="113"/>
        <end position="133"/>
    </location>
</feature>
<feature type="transmembrane region" description="Helical" evidence="12">
    <location>
        <begin position="145"/>
        <end position="162"/>
    </location>
</feature>
<evidence type="ECO:0000256" key="11">
    <source>
        <dbReference type="ARBA" id="ARBA00047594"/>
    </source>
</evidence>
<feature type="transmembrane region" description="Helical" evidence="12">
    <location>
        <begin position="6"/>
        <end position="29"/>
    </location>
</feature>
<protein>
    <recommendedName>
        <fullName evidence="4">Undecaprenyl-diphosphatase</fullName>
        <ecNumber evidence="3">3.6.1.27</ecNumber>
    </recommendedName>
    <alternativeName>
        <fullName evidence="10">Undecaprenyl pyrophosphate phosphatase</fullName>
    </alternativeName>
</protein>
<reference evidence="13" key="1">
    <citation type="submission" date="2018-05" db="EMBL/GenBank/DDBJ databases">
        <authorList>
            <person name="Lanie J.A."/>
            <person name="Ng W.-L."/>
            <person name="Kazmierczak K.M."/>
            <person name="Andrzejewski T.M."/>
            <person name="Davidsen T.M."/>
            <person name="Wayne K.J."/>
            <person name="Tettelin H."/>
            <person name="Glass J.I."/>
            <person name="Rusch D."/>
            <person name="Podicherti R."/>
            <person name="Tsui H.-C.T."/>
            <person name="Winkler M.E."/>
        </authorList>
    </citation>
    <scope>NUCLEOTIDE SEQUENCE</scope>
</reference>
<evidence type="ECO:0000313" key="13">
    <source>
        <dbReference type="EMBL" id="SVD17897.1"/>
    </source>
</evidence>
<evidence type="ECO:0000256" key="9">
    <source>
        <dbReference type="ARBA" id="ARBA00023136"/>
    </source>
</evidence>
<dbReference type="InterPro" id="IPR003824">
    <property type="entry name" value="UppP"/>
</dbReference>
<feature type="non-terminal residue" evidence="13">
    <location>
        <position position="183"/>
    </location>
</feature>
<evidence type="ECO:0000256" key="10">
    <source>
        <dbReference type="ARBA" id="ARBA00032707"/>
    </source>
</evidence>
<dbReference type="EMBL" id="UINC01134385">
    <property type="protein sequence ID" value="SVD17897.1"/>
    <property type="molecule type" value="Genomic_DNA"/>
</dbReference>